<dbReference type="GO" id="GO:0032040">
    <property type="term" value="C:small-subunit processome"/>
    <property type="evidence" value="ECO:0007669"/>
    <property type="project" value="TreeGrafter"/>
</dbReference>
<feature type="compositionally biased region" description="Basic residues" evidence="1">
    <location>
        <begin position="126"/>
        <end position="138"/>
    </location>
</feature>
<keyword evidence="3" id="KW-1185">Reference proteome</keyword>
<dbReference type="AlphaFoldDB" id="A0A671T8C5"/>
<feature type="compositionally biased region" description="Basic and acidic residues" evidence="1">
    <location>
        <begin position="216"/>
        <end position="225"/>
    </location>
</feature>
<organism evidence="2 3">
    <name type="scientific">Sinocyclocheilus anshuiensis</name>
    <dbReference type="NCBI Taxonomy" id="1608454"/>
    <lineage>
        <taxon>Eukaryota</taxon>
        <taxon>Metazoa</taxon>
        <taxon>Chordata</taxon>
        <taxon>Craniata</taxon>
        <taxon>Vertebrata</taxon>
        <taxon>Euteleostomi</taxon>
        <taxon>Actinopterygii</taxon>
        <taxon>Neopterygii</taxon>
        <taxon>Teleostei</taxon>
        <taxon>Ostariophysi</taxon>
        <taxon>Cypriniformes</taxon>
        <taxon>Cyprinidae</taxon>
        <taxon>Cyprininae</taxon>
        <taxon>Sinocyclocheilus</taxon>
    </lineage>
</organism>
<dbReference type="Gene3D" id="3.30.1370.10">
    <property type="entry name" value="K Homology domain, type 1"/>
    <property type="match status" value="1"/>
</dbReference>
<dbReference type="GO" id="GO:0003723">
    <property type="term" value="F:RNA binding"/>
    <property type="evidence" value="ECO:0007669"/>
    <property type="project" value="InterPro"/>
</dbReference>
<evidence type="ECO:0000313" key="3">
    <source>
        <dbReference type="Proteomes" id="UP000472260"/>
    </source>
</evidence>
<dbReference type="InterPro" id="IPR024166">
    <property type="entry name" value="rRNA_assembly_KRR1"/>
</dbReference>
<dbReference type="Ensembl" id="ENSSANT00000110993.1">
    <property type="protein sequence ID" value="ENSSANP00000104587.1"/>
    <property type="gene ID" value="ENSSANG00000051212.1"/>
</dbReference>
<dbReference type="InterPro" id="IPR036612">
    <property type="entry name" value="KH_dom_type_1_sf"/>
</dbReference>
<feature type="region of interest" description="Disordered" evidence="1">
    <location>
        <begin position="126"/>
        <end position="157"/>
    </location>
</feature>
<feature type="compositionally biased region" description="Basic and acidic residues" evidence="1">
    <location>
        <begin position="169"/>
        <end position="205"/>
    </location>
</feature>
<reference evidence="2" key="2">
    <citation type="submission" date="2025-09" db="UniProtKB">
        <authorList>
            <consortium name="Ensembl"/>
        </authorList>
    </citation>
    <scope>IDENTIFICATION</scope>
</reference>
<feature type="region of interest" description="Disordered" evidence="1">
    <location>
        <begin position="169"/>
        <end position="255"/>
    </location>
</feature>
<protein>
    <submittedName>
        <fullName evidence="2">KRR1 small subunit processome component homolog</fullName>
    </submittedName>
</protein>
<accession>A0A671T8C5</accession>
<sequence length="255" mass="29537">KNIPTGATSLSLYETELLKVPDGWKEPKFTPEDNRKGLLEESSFATLFPKYREVYLKECWPLVHKALGDVVTRDLIRLLARSVLFEQVGMWVTLDTTLMIKRELANDPELRTQSWERFLPNFRHKSLSKRKQPKKKMVKKEYTPFPPPQPESKIDKELATGEFFLRESEKRRKKMNEIKAKQAEALSKRQEQRQKAFTPPKEKPAVKKSKPVTAENKIDIQAIKEKVKKAKSKKLGAPPVNPETPSAKDCKRKKV</sequence>
<evidence type="ECO:0000256" key="1">
    <source>
        <dbReference type="SAM" id="MobiDB-lite"/>
    </source>
</evidence>
<dbReference type="PANTHER" id="PTHR12581:SF0">
    <property type="entry name" value="KRR1 SMALL SUBUNIT PROCESSOME COMPONENT HOMOLOG"/>
    <property type="match status" value="1"/>
</dbReference>
<name>A0A671T8C5_9TELE</name>
<dbReference type="PANTHER" id="PTHR12581">
    <property type="entry name" value="HIV-1 REV BINDING PROTEIN 2, 3"/>
    <property type="match status" value="1"/>
</dbReference>
<dbReference type="Proteomes" id="UP000472260">
    <property type="component" value="Unassembled WGS sequence"/>
</dbReference>
<evidence type="ECO:0000313" key="2">
    <source>
        <dbReference type="Ensembl" id="ENSSANP00000104587.1"/>
    </source>
</evidence>
<reference evidence="2" key="1">
    <citation type="submission" date="2025-08" db="UniProtKB">
        <authorList>
            <consortium name="Ensembl"/>
        </authorList>
    </citation>
    <scope>IDENTIFICATION</scope>
</reference>
<proteinExistence type="predicted"/>